<dbReference type="PROSITE" id="PS00028">
    <property type="entry name" value="ZINC_FINGER_C2H2_1"/>
    <property type="match status" value="2"/>
</dbReference>
<proteinExistence type="predicted"/>
<keyword evidence="2" id="KW-0677">Repeat</keyword>
<dbReference type="GO" id="GO:0000976">
    <property type="term" value="F:transcription cis-regulatory region binding"/>
    <property type="evidence" value="ECO:0007669"/>
    <property type="project" value="TreeGrafter"/>
</dbReference>
<name>A0A2G9HQF8_9LAMI</name>
<dbReference type="Proteomes" id="UP000231279">
    <property type="component" value="Unassembled WGS sequence"/>
</dbReference>
<dbReference type="PANTHER" id="PTHR45988:SF90">
    <property type="entry name" value="ZINC FINGER PROTEIN ZAT10-LIKE"/>
    <property type="match status" value="1"/>
</dbReference>
<accession>A0A2G9HQF8</accession>
<dbReference type="GO" id="GO:0003700">
    <property type="term" value="F:DNA-binding transcription factor activity"/>
    <property type="evidence" value="ECO:0007669"/>
    <property type="project" value="InterPro"/>
</dbReference>
<gene>
    <name evidence="10" type="ORF">CDL12_07546</name>
</gene>
<comment type="caution">
    <text evidence="10">The sequence shown here is derived from an EMBL/GenBank/DDBJ whole genome shotgun (WGS) entry which is preliminary data.</text>
</comment>
<dbReference type="EMBL" id="NKXS01001225">
    <property type="protein sequence ID" value="PIN19756.1"/>
    <property type="molecule type" value="Genomic_DNA"/>
</dbReference>
<dbReference type="GO" id="GO:0005634">
    <property type="term" value="C:nucleus"/>
    <property type="evidence" value="ECO:0007669"/>
    <property type="project" value="TreeGrafter"/>
</dbReference>
<keyword evidence="11" id="KW-1185">Reference proteome</keyword>
<keyword evidence="1" id="KW-0479">Metal-binding</keyword>
<keyword evidence="3 7" id="KW-0863">Zinc-finger</keyword>
<dbReference type="AlphaFoldDB" id="A0A2G9HQF8"/>
<reference evidence="11" key="1">
    <citation type="journal article" date="2018" name="Gigascience">
        <title>Genome assembly of the Pink Ipe (Handroanthus impetiginosus, Bignoniaceae), a highly valued, ecologically keystone Neotropical timber forest tree.</title>
        <authorList>
            <person name="Silva-Junior O.B."/>
            <person name="Grattapaglia D."/>
            <person name="Novaes E."/>
            <person name="Collevatti R.G."/>
        </authorList>
    </citation>
    <scope>NUCLEOTIDE SEQUENCE [LARGE SCALE GENOMIC DNA]</scope>
    <source>
        <strain evidence="11">cv. UFG-1</strain>
    </source>
</reference>
<evidence type="ECO:0000313" key="11">
    <source>
        <dbReference type="Proteomes" id="UP000231279"/>
    </source>
</evidence>
<dbReference type="GO" id="GO:0008270">
    <property type="term" value="F:zinc ion binding"/>
    <property type="evidence" value="ECO:0007669"/>
    <property type="project" value="UniProtKB-KW"/>
</dbReference>
<keyword evidence="4" id="KW-0862">Zinc</keyword>
<dbReference type="SMART" id="SM00355">
    <property type="entry name" value="ZnF_C2H2"/>
    <property type="match status" value="2"/>
</dbReference>
<sequence>MAFVALNTPPPPSAVAQPTSLHRKDKAVPDRFSDEEYNIAECLLMLSRSGPTLTIPAAFHPPAEEDRYKCSMCSKVFRSHQALGGHKTSHRHKPPLAAAMSPRGPELNIRVHKCCICHKSFRRGQALGGHMRKHHEGLISVRGKKVRNISEGVTTSSCVTSSYGGATNQSGGDVTPVRRTLDLYLPPPTGLDLTLHL</sequence>
<evidence type="ECO:0000256" key="1">
    <source>
        <dbReference type="ARBA" id="ARBA00022723"/>
    </source>
</evidence>
<evidence type="ECO:0000259" key="9">
    <source>
        <dbReference type="PROSITE" id="PS50157"/>
    </source>
</evidence>
<dbReference type="OrthoDB" id="1746508at2759"/>
<dbReference type="STRING" id="429701.A0A2G9HQF8"/>
<feature type="region of interest" description="Disordered" evidence="8">
    <location>
        <begin position="83"/>
        <end position="102"/>
    </location>
</feature>
<dbReference type="InterPro" id="IPR013087">
    <property type="entry name" value="Znf_C2H2_type"/>
</dbReference>
<dbReference type="Gene3D" id="3.30.160.60">
    <property type="entry name" value="Classic Zinc Finger"/>
    <property type="match status" value="1"/>
</dbReference>
<dbReference type="PROSITE" id="PS50157">
    <property type="entry name" value="ZINC_FINGER_C2H2_2"/>
    <property type="match status" value="2"/>
</dbReference>
<evidence type="ECO:0000256" key="8">
    <source>
        <dbReference type="SAM" id="MobiDB-lite"/>
    </source>
</evidence>
<evidence type="ECO:0000256" key="3">
    <source>
        <dbReference type="ARBA" id="ARBA00022771"/>
    </source>
</evidence>
<evidence type="ECO:0000256" key="7">
    <source>
        <dbReference type="PROSITE-ProRule" id="PRU00042"/>
    </source>
</evidence>
<dbReference type="InterPro" id="IPR044653">
    <property type="entry name" value="AZF1/2/3-like"/>
</dbReference>
<dbReference type="PANTHER" id="PTHR45988">
    <property type="entry name" value="C2H2 TYPE ZINC FINGER TRANSCRIPTION FACTOR FAMILY-RELATED"/>
    <property type="match status" value="1"/>
</dbReference>
<dbReference type="Pfam" id="PF13912">
    <property type="entry name" value="zf-C2H2_6"/>
    <property type="match status" value="2"/>
</dbReference>
<evidence type="ECO:0000256" key="6">
    <source>
        <dbReference type="ARBA" id="ARBA00023163"/>
    </source>
</evidence>
<keyword evidence="5" id="KW-0805">Transcription regulation</keyword>
<evidence type="ECO:0000256" key="5">
    <source>
        <dbReference type="ARBA" id="ARBA00023015"/>
    </source>
</evidence>
<organism evidence="10 11">
    <name type="scientific">Handroanthus impetiginosus</name>
    <dbReference type="NCBI Taxonomy" id="429701"/>
    <lineage>
        <taxon>Eukaryota</taxon>
        <taxon>Viridiplantae</taxon>
        <taxon>Streptophyta</taxon>
        <taxon>Embryophyta</taxon>
        <taxon>Tracheophyta</taxon>
        <taxon>Spermatophyta</taxon>
        <taxon>Magnoliopsida</taxon>
        <taxon>eudicotyledons</taxon>
        <taxon>Gunneridae</taxon>
        <taxon>Pentapetalae</taxon>
        <taxon>asterids</taxon>
        <taxon>lamiids</taxon>
        <taxon>Lamiales</taxon>
        <taxon>Bignoniaceae</taxon>
        <taxon>Crescentiina</taxon>
        <taxon>Tabebuia alliance</taxon>
        <taxon>Handroanthus</taxon>
    </lineage>
</organism>
<evidence type="ECO:0000256" key="4">
    <source>
        <dbReference type="ARBA" id="ARBA00022833"/>
    </source>
</evidence>
<evidence type="ECO:0000313" key="10">
    <source>
        <dbReference type="EMBL" id="PIN19756.1"/>
    </source>
</evidence>
<feature type="domain" description="C2H2-type" evidence="9">
    <location>
        <begin position="112"/>
        <end position="137"/>
    </location>
</feature>
<dbReference type="SUPFAM" id="SSF57667">
    <property type="entry name" value="beta-beta-alpha zinc fingers"/>
    <property type="match status" value="2"/>
</dbReference>
<keyword evidence="6" id="KW-0804">Transcription</keyword>
<protein>
    <recommendedName>
        <fullName evidence="9">C2H2-type domain-containing protein</fullName>
    </recommendedName>
</protein>
<dbReference type="InterPro" id="IPR036236">
    <property type="entry name" value="Znf_C2H2_sf"/>
</dbReference>
<feature type="domain" description="C2H2-type" evidence="9">
    <location>
        <begin position="68"/>
        <end position="95"/>
    </location>
</feature>
<evidence type="ECO:0000256" key="2">
    <source>
        <dbReference type="ARBA" id="ARBA00022737"/>
    </source>
</evidence>
<feature type="region of interest" description="Disordered" evidence="8">
    <location>
        <begin position="1"/>
        <end position="22"/>
    </location>
</feature>